<gene>
    <name evidence="1" type="ORF">HNAJ_LOCUS6097</name>
</gene>
<organism evidence="3">
    <name type="scientific">Rodentolepis nana</name>
    <name type="common">Dwarf tapeworm</name>
    <name type="synonym">Hymenolepis nana</name>
    <dbReference type="NCBI Taxonomy" id="102285"/>
    <lineage>
        <taxon>Eukaryota</taxon>
        <taxon>Metazoa</taxon>
        <taxon>Spiralia</taxon>
        <taxon>Lophotrochozoa</taxon>
        <taxon>Platyhelminthes</taxon>
        <taxon>Cestoda</taxon>
        <taxon>Eucestoda</taxon>
        <taxon>Cyclophyllidea</taxon>
        <taxon>Hymenolepididae</taxon>
        <taxon>Rodentolepis</taxon>
    </lineage>
</organism>
<dbReference type="AlphaFoldDB" id="A0A0R3TGB0"/>
<dbReference type="Proteomes" id="UP000278807">
    <property type="component" value="Unassembled WGS sequence"/>
</dbReference>
<sequence length="108" mass="11588">MWDVWGLGMVNNRDAIRVHCQRIVLSLFSIVTIIAQLCFPSELAPATTPTGSADFGGVGGRKQRFIDSSRAPHDEVVSQILRTSSAALAAAQRSSSPRSSASEFLTIV</sequence>
<evidence type="ECO:0000313" key="3">
    <source>
        <dbReference type="WBParaSite" id="HNAJ_0000610101-mRNA-1"/>
    </source>
</evidence>
<evidence type="ECO:0000313" key="1">
    <source>
        <dbReference type="EMBL" id="VDO01957.1"/>
    </source>
</evidence>
<name>A0A0R3TGB0_RODNA</name>
<protein>
    <submittedName>
        <fullName evidence="3">Secreted protein</fullName>
    </submittedName>
</protein>
<dbReference type="WBParaSite" id="HNAJ_0000610101-mRNA-1">
    <property type="protein sequence ID" value="HNAJ_0000610101-mRNA-1"/>
    <property type="gene ID" value="HNAJ_0000610101"/>
</dbReference>
<accession>A0A0R3TGB0</accession>
<reference evidence="1 2" key="2">
    <citation type="submission" date="2018-11" db="EMBL/GenBank/DDBJ databases">
        <authorList>
            <consortium name="Pathogen Informatics"/>
        </authorList>
    </citation>
    <scope>NUCLEOTIDE SEQUENCE [LARGE SCALE GENOMIC DNA]</scope>
</reference>
<proteinExistence type="predicted"/>
<evidence type="ECO:0000313" key="2">
    <source>
        <dbReference type="Proteomes" id="UP000278807"/>
    </source>
</evidence>
<keyword evidence="2" id="KW-1185">Reference proteome</keyword>
<reference evidence="3" key="1">
    <citation type="submission" date="2017-02" db="UniProtKB">
        <authorList>
            <consortium name="WormBaseParasite"/>
        </authorList>
    </citation>
    <scope>IDENTIFICATION</scope>
</reference>
<dbReference type="EMBL" id="UZAE01006037">
    <property type="protein sequence ID" value="VDO01957.1"/>
    <property type="molecule type" value="Genomic_DNA"/>
</dbReference>